<feature type="domain" description="Serine aminopeptidase S33" evidence="1">
    <location>
        <begin position="3"/>
        <end position="106"/>
    </location>
</feature>
<dbReference type="RefSeq" id="WP_261342267.1">
    <property type="nucleotide sequence ID" value="NZ_CP036349.1"/>
</dbReference>
<dbReference type="EMBL" id="CP036349">
    <property type="protein sequence ID" value="QDV75071.1"/>
    <property type="molecule type" value="Genomic_DNA"/>
</dbReference>
<protein>
    <submittedName>
        <fullName evidence="2">Alpha/beta hydrolase family protein</fullName>
    </submittedName>
</protein>
<dbReference type="SUPFAM" id="SSF53474">
    <property type="entry name" value="alpha/beta-Hydrolases"/>
    <property type="match status" value="1"/>
</dbReference>
<proteinExistence type="predicted"/>
<dbReference type="Pfam" id="PF12146">
    <property type="entry name" value="Hydrolase_4"/>
    <property type="match status" value="1"/>
</dbReference>
<dbReference type="Proteomes" id="UP000316426">
    <property type="component" value="Chromosome"/>
</dbReference>
<organism evidence="2 3">
    <name type="scientific">Botrimarina mediterranea</name>
    <dbReference type="NCBI Taxonomy" id="2528022"/>
    <lineage>
        <taxon>Bacteria</taxon>
        <taxon>Pseudomonadati</taxon>
        <taxon>Planctomycetota</taxon>
        <taxon>Planctomycetia</taxon>
        <taxon>Pirellulales</taxon>
        <taxon>Lacipirellulaceae</taxon>
        <taxon>Botrimarina</taxon>
    </lineage>
</organism>
<keyword evidence="2" id="KW-0378">Hydrolase</keyword>
<keyword evidence="3" id="KW-1185">Reference proteome</keyword>
<dbReference type="PANTHER" id="PTHR12277:SF81">
    <property type="entry name" value="PROTEIN ABHD13"/>
    <property type="match status" value="1"/>
</dbReference>
<sequence>MLYSHGQSEHVASLVSVVVRLQDALDASVLIYDYRGYGKSTGRPTEAGCIADGLAAQQWLAERTGRLPEEIVLVGRSLGGAVSVAVAATRGARALVLENTFSRLTDVAAYRFPWAPVRRVMHERYDSIQRIRQYDGPLLQLHGTRDRIVPAKFARELFAACPSERKRFVIHRGGQHHDPAPLDFYSQLNRFLEETETPIPLPVAG</sequence>
<dbReference type="KEGG" id="bmei:Spa11_32800"/>
<evidence type="ECO:0000259" key="1">
    <source>
        <dbReference type="Pfam" id="PF12146"/>
    </source>
</evidence>
<dbReference type="PANTHER" id="PTHR12277">
    <property type="entry name" value="ALPHA/BETA HYDROLASE DOMAIN-CONTAINING PROTEIN"/>
    <property type="match status" value="1"/>
</dbReference>
<dbReference type="InterPro" id="IPR022742">
    <property type="entry name" value="Hydrolase_4"/>
</dbReference>
<gene>
    <name evidence="2" type="ORF">Spa11_32800</name>
</gene>
<evidence type="ECO:0000313" key="3">
    <source>
        <dbReference type="Proteomes" id="UP000316426"/>
    </source>
</evidence>
<accession>A0A518KB95</accession>
<name>A0A518KB95_9BACT</name>
<dbReference type="AlphaFoldDB" id="A0A518KB95"/>
<dbReference type="InterPro" id="IPR029058">
    <property type="entry name" value="AB_hydrolase_fold"/>
</dbReference>
<dbReference type="Gene3D" id="3.40.50.1820">
    <property type="entry name" value="alpha/beta hydrolase"/>
    <property type="match status" value="1"/>
</dbReference>
<evidence type="ECO:0000313" key="2">
    <source>
        <dbReference type="EMBL" id="QDV75071.1"/>
    </source>
</evidence>
<reference evidence="2 3" key="1">
    <citation type="submission" date="2019-02" db="EMBL/GenBank/DDBJ databases">
        <title>Deep-cultivation of Planctomycetes and their phenomic and genomic characterization uncovers novel biology.</title>
        <authorList>
            <person name="Wiegand S."/>
            <person name="Jogler M."/>
            <person name="Boedeker C."/>
            <person name="Pinto D."/>
            <person name="Vollmers J."/>
            <person name="Rivas-Marin E."/>
            <person name="Kohn T."/>
            <person name="Peeters S.H."/>
            <person name="Heuer A."/>
            <person name="Rast P."/>
            <person name="Oberbeckmann S."/>
            <person name="Bunk B."/>
            <person name="Jeske O."/>
            <person name="Meyerdierks A."/>
            <person name="Storesund J.E."/>
            <person name="Kallscheuer N."/>
            <person name="Luecker S."/>
            <person name="Lage O.M."/>
            <person name="Pohl T."/>
            <person name="Merkel B.J."/>
            <person name="Hornburger P."/>
            <person name="Mueller R.-W."/>
            <person name="Bruemmer F."/>
            <person name="Labrenz M."/>
            <person name="Spormann A.M."/>
            <person name="Op den Camp H."/>
            <person name="Overmann J."/>
            <person name="Amann R."/>
            <person name="Jetten M.S.M."/>
            <person name="Mascher T."/>
            <person name="Medema M.H."/>
            <person name="Devos D.P."/>
            <person name="Kaster A.-K."/>
            <person name="Ovreas L."/>
            <person name="Rohde M."/>
            <person name="Galperin M.Y."/>
            <person name="Jogler C."/>
        </authorList>
    </citation>
    <scope>NUCLEOTIDE SEQUENCE [LARGE SCALE GENOMIC DNA]</scope>
    <source>
        <strain evidence="2 3">Spa11</strain>
    </source>
</reference>
<dbReference type="GO" id="GO:0016787">
    <property type="term" value="F:hydrolase activity"/>
    <property type="evidence" value="ECO:0007669"/>
    <property type="project" value="UniProtKB-KW"/>
</dbReference>